<dbReference type="EMBL" id="CP011542">
    <property type="protein sequence ID" value="AKK04394.1"/>
    <property type="molecule type" value="Genomic_DNA"/>
</dbReference>
<dbReference type="Gene3D" id="1.10.520.40">
    <property type="entry name" value="CRISPR-associated protein Cse2"/>
    <property type="match status" value="1"/>
</dbReference>
<keyword evidence="2" id="KW-1185">Reference proteome</keyword>
<proteinExistence type="predicted"/>
<protein>
    <submittedName>
        <fullName evidence="1">CRISPR-associated protein</fullName>
    </submittedName>
</protein>
<dbReference type="AlphaFoldDB" id="A0A0G3GTD8"/>
<dbReference type="InterPro" id="IPR013382">
    <property type="entry name" value="CRISPR-assoc_prot_Cse2"/>
</dbReference>
<reference evidence="2" key="2">
    <citation type="submission" date="2015-05" db="EMBL/GenBank/DDBJ databases">
        <title>Complete genome sequence of Corynebacterium mustelae DSM 45274, isolated from various tissues of a male ferret with lethal sepsis.</title>
        <authorList>
            <person name="Ruckert C."/>
            <person name="Albersmeier A."/>
            <person name="Winkler A."/>
            <person name="Tauch A."/>
        </authorList>
    </citation>
    <scope>NUCLEOTIDE SEQUENCE [LARGE SCALE GENOMIC DNA]</scope>
    <source>
        <strain evidence="2">DSM 45274</strain>
    </source>
</reference>
<reference evidence="1 2" key="1">
    <citation type="journal article" date="2015" name="Genome Announc.">
        <title>Complete Genome Sequence of the Type Strain Corynebacterium mustelae DSM 45274, Isolated from Various Tissues of a Male Ferret with Lethal Sepsis.</title>
        <authorList>
            <person name="Ruckert C."/>
            <person name="Eimer J."/>
            <person name="Winkler A."/>
            <person name="Tauch A."/>
        </authorList>
    </citation>
    <scope>NUCLEOTIDE SEQUENCE [LARGE SCALE GENOMIC DNA]</scope>
    <source>
        <strain evidence="1 2">DSM 45274</strain>
    </source>
</reference>
<accession>A0A0G3GTD8</accession>
<name>A0A0G3GTD8_9CORY</name>
<dbReference type="InterPro" id="IPR038287">
    <property type="entry name" value="Cse2_sf"/>
</dbReference>
<dbReference type="Proteomes" id="UP000035199">
    <property type="component" value="Chromosome"/>
</dbReference>
<dbReference type="OrthoDB" id="3268080at2"/>
<organism evidence="1 2">
    <name type="scientific">Corynebacterium mustelae</name>
    <dbReference type="NCBI Taxonomy" id="571915"/>
    <lineage>
        <taxon>Bacteria</taxon>
        <taxon>Bacillati</taxon>
        <taxon>Actinomycetota</taxon>
        <taxon>Actinomycetes</taxon>
        <taxon>Mycobacteriales</taxon>
        <taxon>Corynebacteriaceae</taxon>
        <taxon>Corynebacterium</taxon>
    </lineage>
</organism>
<dbReference type="Pfam" id="PF09485">
    <property type="entry name" value="CRISPR_Cse2"/>
    <property type="match status" value="1"/>
</dbReference>
<dbReference type="STRING" id="571915.CMUST_00175"/>
<dbReference type="PATRIC" id="fig|571915.4.peg.34"/>
<dbReference type="RefSeq" id="WP_047260819.1">
    <property type="nucleotide sequence ID" value="NZ_CP011542.1"/>
</dbReference>
<sequence>MSTFHYHRLVNHILNIAKNDGSRREISALRAGASLSTEYRAYPYVLHYLQDSSAMQRTVALRCAALIAEFPELCGVNPASSQGSSNEECKPLSKFGSWANHLAYATGESSQDLNGMVSSRLGYLHTQDVEEAITTVRRILNYAKSHGFQEQFDCINLIEVFWYWGKGHDDSSLSRRLQILRDYYGSQILSTPEGTE</sequence>
<evidence type="ECO:0000313" key="2">
    <source>
        <dbReference type="Proteomes" id="UP000035199"/>
    </source>
</evidence>
<dbReference type="KEGG" id="cmv:CMUST_00175"/>
<evidence type="ECO:0000313" key="1">
    <source>
        <dbReference type="EMBL" id="AKK04394.1"/>
    </source>
</evidence>
<gene>
    <name evidence="1" type="primary">casB</name>
    <name evidence="1" type="ORF">CMUST_00175</name>
</gene>